<dbReference type="Gramene" id="mRNA:HanXRQr2_Chr16g0752001">
    <property type="protein sequence ID" value="mRNA:HanXRQr2_Chr16g0752001"/>
    <property type="gene ID" value="HanXRQr2_Chr16g0752001"/>
</dbReference>
<keyword evidence="2" id="KW-1185">Reference proteome</keyword>
<protein>
    <submittedName>
        <fullName evidence="1">Uncharacterized protein</fullName>
    </submittedName>
</protein>
<dbReference type="EMBL" id="MNCJ02000331">
    <property type="protein sequence ID" value="KAF5760311.1"/>
    <property type="molecule type" value="Genomic_DNA"/>
</dbReference>
<evidence type="ECO:0000313" key="2">
    <source>
        <dbReference type="Proteomes" id="UP000215914"/>
    </source>
</evidence>
<reference evidence="1" key="2">
    <citation type="submission" date="2020-06" db="EMBL/GenBank/DDBJ databases">
        <title>Helianthus annuus Genome sequencing and assembly Release 2.</title>
        <authorList>
            <person name="Gouzy J."/>
            <person name="Langlade N."/>
            <person name="Munos S."/>
        </authorList>
    </citation>
    <scope>NUCLEOTIDE SEQUENCE</scope>
    <source>
        <tissue evidence="1">Leaves</tissue>
    </source>
</reference>
<comment type="caution">
    <text evidence="1">The sequence shown here is derived from an EMBL/GenBank/DDBJ whole genome shotgun (WGS) entry which is preliminary data.</text>
</comment>
<reference evidence="1" key="1">
    <citation type="journal article" date="2017" name="Nature">
        <title>The sunflower genome provides insights into oil metabolism, flowering and Asterid evolution.</title>
        <authorList>
            <person name="Badouin H."/>
            <person name="Gouzy J."/>
            <person name="Grassa C.J."/>
            <person name="Murat F."/>
            <person name="Staton S.E."/>
            <person name="Cottret L."/>
            <person name="Lelandais-Briere C."/>
            <person name="Owens G.L."/>
            <person name="Carrere S."/>
            <person name="Mayjonade B."/>
            <person name="Legrand L."/>
            <person name="Gill N."/>
            <person name="Kane N.C."/>
            <person name="Bowers J.E."/>
            <person name="Hubner S."/>
            <person name="Bellec A."/>
            <person name="Berard A."/>
            <person name="Berges H."/>
            <person name="Blanchet N."/>
            <person name="Boniface M.C."/>
            <person name="Brunel D."/>
            <person name="Catrice O."/>
            <person name="Chaidir N."/>
            <person name="Claudel C."/>
            <person name="Donnadieu C."/>
            <person name="Faraut T."/>
            <person name="Fievet G."/>
            <person name="Helmstetter N."/>
            <person name="King M."/>
            <person name="Knapp S.J."/>
            <person name="Lai Z."/>
            <person name="Le Paslier M.C."/>
            <person name="Lippi Y."/>
            <person name="Lorenzon L."/>
            <person name="Mandel J.R."/>
            <person name="Marage G."/>
            <person name="Marchand G."/>
            <person name="Marquand E."/>
            <person name="Bret-Mestries E."/>
            <person name="Morien E."/>
            <person name="Nambeesan S."/>
            <person name="Nguyen T."/>
            <person name="Pegot-Espagnet P."/>
            <person name="Pouilly N."/>
            <person name="Raftis F."/>
            <person name="Sallet E."/>
            <person name="Schiex T."/>
            <person name="Thomas J."/>
            <person name="Vandecasteele C."/>
            <person name="Vares D."/>
            <person name="Vear F."/>
            <person name="Vautrin S."/>
            <person name="Crespi M."/>
            <person name="Mangin B."/>
            <person name="Burke J.M."/>
            <person name="Salse J."/>
            <person name="Munos S."/>
            <person name="Vincourt P."/>
            <person name="Rieseberg L.H."/>
            <person name="Langlade N.B."/>
        </authorList>
    </citation>
    <scope>NUCLEOTIDE SEQUENCE</scope>
    <source>
        <tissue evidence="1">Leaves</tissue>
    </source>
</reference>
<sequence length="73" mass="8537">MICTKEKLRCLAKLTPLSLIWNPFDVPSSHAYYVGTWDELKPRRTRLFHVQNSNRYHLYLALAIAFHNCSLSS</sequence>
<dbReference type="AlphaFoldDB" id="A0A9K3DTW9"/>
<accession>A0A9K3DTW9</accession>
<proteinExistence type="predicted"/>
<name>A0A9K3DTW9_HELAN</name>
<dbReference type="Proteomes" id="UP000215914">
    <property type="component" value="Unassembled WGS sequence"/>
</dbReference>
<organism evidence="1 2">
    <name type="scientific">Helianthus annuus</name>
    <name type="common">Common sunflower</name>
    <dbReference type="NCBI Taxonomy" id="4232"/>
    <lineage>
        <taxon>Eukaryota</taxon>
        <taxon>Viridiplantae</taxon>
        <taxon>Streptophyta</taxon>
        <taxon>Embryophyta</taxon>
        <taxon>Tracheophyta</taxon>
        <taxon>Spermatophyta</taxon>
        <taxon>Magnoliopsida</taxon>
        <taxon>eudicotyledons</taxon>
        <taxon>Gunneridae</taxon>
        <taxon>Pentapetalae</taxon>
        <taxon>asterids</taxon>
        <taxon>campanulids</taxon>
        <taxon>Asterales</taxon>
        <taxon>Asteraceae</taxon>
        <taxon>Asteroideae</taxon>
        <taxon>Heliantheae alliance</taxon>
        <taxon>Heliantheae</taxon>
        <taxon>Helianthus</taxon>
    </lineage>
</organism>
<gene>
    <name evidence="1" type="ORF">HanXRQr2_Chr16g0752001</name>
</gene>
<evidence type="ECO:0000313" key="1">
    <source>
        <dbReference type="EMBL" id="KAF5760311.1"/>
    </source>
</evidence>